<dbReference type="PANTHER" id="PTHR39605">
    <property type="entry name" value="MAJOR FACILITATOR SUPERFAMILY (MFS) PROFILE DOMAIN-CONTAINING PROTEIN"/>
    <property type="match status" value="1"/>
</dbReference>
<proteinExistence type="predicted"/>
<evidence type="ECO:0000313" key="3">
    <source>
        <dbReference type="Proteomes" id="UP001174694"/>
    </source>
</evidence>
<dbReference type="Proteomes" id="UP001174694">
    <property type="component" value="Unassembled WGS sequence"/>
</dbReference>
<keyword evidence="1" id="KW-1133">Transmembrane helix</keyword>
<sequence length="170" mass="18376">MEAVSLYSFSTLGWLSIQAMPLILWPTFISSMLVNEYQPANSVEAYFARSLGFTQLALSLVLVCLSGALPLTSMVDNPTDGISPYANAAVLLTTLYHGTAGFYSYARYSTTGQAGYMVGCVGSSVLAAFGLWVLMFGSGSHISRRTGADKRMSGFPFRNTEAAKRRPKEL</sequence>
<protein>
    <submittedName>
        <fullName evidence="2">Uncharacterized protein</fullName>
    </submittedName>
</protein>
<organism evidence="2 3">
    <name type="scientific">Pleurostoma richardsiae</name>
    <dbReference type="NCBI Taxonomy" id="41990"/>
    <lineage>
        <taxon>Eukaryota</taxon>
        <taxon>Fungi</taxon>
        <taxon>Dikarya</taxon>
        <taxon>Ascomycota</taxon>
        <taxon>Pezizomycotina</taxon>
        <taxon>Sordariomycetes</taxon>
        <taxon>Sordariomycetidae</taxon>
        <taxon>Calosphaeriales</taxon>
        <taxon>Pleurostomataceae</taxon>
        <taxon>Pleurostoma</taxon>
    </lineage>
</organism>
<feature type="transmembrane region" description="Helical" evidence="1">
    <location>
        <begin position="12"/>
        <end position="34"/>
    </location>
</feature>
<dbReference type="AlphaFoldDB" id="A0AA38VLL2"/>
<accession>A0AA38VLL2</accession>
<gene>
    <name evidence="2" type="ORF">NKR23_g58</name>
</gene>
<feature type="transmembrane region" description="Helical" evidence="1">
    <location>
        <begin position="46"/>
        <end position="69"/>
    </location>
</feature>
<reference evidence="2" key="1">
    <citation type="submission" date="2022-07" db="EMBL/GenBank/DDBJ databases">
        <title>Fungi with potential for degradation of polypropylene.</title>
        <authorList>
            <person name="Gostincar C."/>
        </authorList>
    </citation>
    <scope>NUCLEOTIDE SEQUENCE</scope>
    <source>
        <strain evidence="2">EXF-13308</strain>
    </source>
</reference>
<evidence type="ECO:0000313" key="2">
    <source>
        <dbReference type="EMBL" id="KAJ9157826.1"/>
    </source>
</evidence>
<keyword evidence="3" id="KW-1185">Reference proteome</keyword>
<dbReference type="PANTHER" id="PTHR39605:SF1">
    <property type="entry name" value="MAJOR FACILITATOR SUPERFAMILY (MFS) PROFILE DOMAIN-CONTAINING PROTEIN"/>
    <property type="match status" value="1"/>
</dbReference>
<dbReference type="EMBL" id="JANBVO010000001">
    <property type="protein sequence ID" value="KAJ9157826.1"/>
    <property type="molecule type" value="Genomic_DNA"/>
</dbReference>
<evidence type="ECO:0000256" key="1">
    <source>
        <dbReference type="SAM" id="Phobius"/>
    </source>
</evidence>
<keyword evidence="1" id="KW-0812">Transmembrane</keyword>
<feature type="transmembrane region" description="Helical" evidence="1">
    <location>
        <begin position="114"/>
        <end position="135"/>
    </location>
</feature>
<comment type="caution">
    <text evidence="2">The sequence shown here is derived from an EMBL/GenBank/DDBJ whole genome shotgun (WGS) entry which is preliminary data.</text>
</comment>
<keyword evidence="1" id="KW-0472">Membrane</keyword>
<name>A0AA38VLL2_9PEZI</name>